<dbReference type="EC" id="6.2.1.3" evidence="5"/>
<dbReference type="Gene3D" id="3.40.50.12780">
    <property type="entry name" value="N-terminal domain of ligase-like"/>
    <property type="match status" value="1"/>
</dbReference>
<keyword evidence="4" id="KW-0067">ATP-binding</keyword>
<organism evidence="7 8">
    <name type="scientific">Stylophora pistillata</name>
    <name type="common">Smooth cauliflower coral</name>
    <dbReference type="NCBI Taxonomy" id="50429"/>
    <lineage>
        <taxon>Eukaryota</taxon>
        <taxon>Metazoa</taxon>
        <taxon>Cnidaria</taxon>
        <taxon>Anthozoa</taxon>
        <taxon>Hexacorallia</taxon>
        <taxon>Scleractinia</taxon>
        <taxon>Astrocoeniina</taxon>
        <taxon>Pocilloporidae</taxon>
        <taxon>Stylophora</taxon>
    </lineage>
</organism>
<gene>
    <name evidence="7" type="primary">Acsl5</name>
    <name evidence="7" type="ORF">AWC38_SpisGene23802</name>
</gene>
<name>A0A2B4R7A1_STYPI</name>
<dbReference type="Pfam" id="PF00501">
    <property type="entry name" value="AMP-binding"/>
    <property type="match status" value="1"/>
</dbReference>
<reference evidence="8" key="1">
    <citation type="journal article" date="2017" name="bioRxiv">
        <title>Comparative analysis of the genomes of Stylophora pistillata and Acropora digitifera provides evidence for extensive differences between species of corals.</title>
        <authorList>
            <person name="Voolstra C.R."/>
            <person name="Li Y."/>
            <person name="Liew Y.J."/>
            <person name="Baumgarten S."/>
            <person name="Zoccola D."/>
            <person name="Flot J.-F."/>
            <person name="Tambutte S."/>
            <person name="Allemand D."/>
            <person name="Aranda M."/>
        </authorList>
    </citation>
    <scope>NUCLEOTIDE SEQUENCE [LARGE SCALE GENOMIC DNA]</scope>
</reference>
<protein>
    <recommendedName>
        <fullName evidence="5">long-chain-fatty-acid--CoA ligase</fullName>
        <ecNumber evidence="5">6.2.1.3</ecNumber>
    </recommendedName>
</protein>
<dbReference type="GO" id="GO:0016020">
    <property type="term" value="C:membrane"/>
    <property type="evidence" value="ECO:0007669"/>
    <property type="project" value="TreeGrafter"/>
</dbReference>
<accession>A0A2B4R7A1</accession>
<dbReference type="GO" id="GO:0005524">
    <property type="term" value="F:ATP binding"/>
    <property type="evidence" value="ECO:0007669"/>
    <property type="project" value="UniProtKB-KW"/>
</dbReference>
<dbReference type="InterPro" id="IPR000873">
    <property type="entry name" value="AMP-dep_synth/lig_dom"/>
</dbReference>
<keyword evidence="1 7" id="KW-0436">Ligase</keyword>
<keyword evidence="2" id="KW-0547">Nucleotide-binding</keyword>
<feature type="domain" description="AMP-dependent synthetase/ligase" evidence="6">
    <location>
        <begin position="37"/>
        <end position="133"/>
    </location>
</feature>
<dbReference type="Proteomes" id="UP000225706">
    <property type="component" value="Unassembled WGS sequence"/>
</dbReference>
<evidence type="ECO:0000313" key="7">
    <source>
        <dbReference type="EMBL" id="PFX12268.1"/>
    </source>
</evidence>
<dbReference type="GO" id="GO:0004467">
    <property type="term" value="F:long-chain fatty acid-CoA ligase activity"/>
    <property type="evidence" value="ECO:0007669"/>
    <property type="project" value="UniProtKB-EC"/>
</dbReference>
<dbReference type="PANTHER" id="PTHR43272:SF33">
    <property type="entry name" value="AMP-BINDING DOMAIN-CONTAINING PROTEIN-RELATED"/>
    <property type="match status" value="1"/>
</dbReference>
<evidence type="ECO:0000313" key="8">
    <source>
        <dbReference type="Proteomes" id="UP000225706"/>
    </source>
</evidence>
<dbReference type="SUPFAM" id="SSF56801">
    <property type="entry name" value="Acetyl-CoA synthetase-like"/>
    <property type="match status" value="1"/>
</dbReference>
<keyword evidence="3" id="KW-0443">Lipid metabolism</keyword>
<dbReference type="STRING" id="50429.A0A2B4R7A1"/>
<comment type="caution">
    <text evidence="7">The sequence shown here is derived from an EMBL/GenBank/DDBJ whole genome shotgun (WGS) entry which is preliminary data.</text>
</comment>
<keyword evidence="3" id="KW-0276">Fatty acid metabolism</keyword>
<evidence type="ECO:0000256" key="4">
    <source>
        <dbReference type="ARBA" id="ARBA00022840"/>
    </source>
</evidence>
<dbReference type="EMBL" id="LSMT01001472">
    <property type="protein sequence ID" value="PFX12268.1"/>
    <property type="molecule type" value="Genomic_DNA"/>
</dbReference>
<dbReference type="InterPro" id="IPR042099">
    <property type="entry name" value="ANL_N_sf"/>
</dbReference>
<dbReference type="AlphaFoldDB" id="A0A2B4R7A1"/>
<evidence type="ECO:0000256" key="1">
    <source>
        <dbReference type="ARBA" id="ARBA00022598"/>
    </source>
</evidence>
<keyword evidence="8" id="KW-1185">Reference proteome</keyword>
<evidence type="ECO:0000256" key="5">
    <source>
        <dbReference type="ARBA" id="ARBA00026121"/>
    </source>
</evidence>
<sequence>MCKSTSFRQTRHVEIPTFTNSPPANLSVFSLDIGRTNFQERRPAKPEDVLTVCYTSGTTGPPGGAILTHANLVAYFSAYHLMMLQNGFELTTWYVKLLFLPLAHMYERINHFNLFVGGGRIEYYSGDIRQLLEKCKELKQDPIDNSAPALKGYPV</sequence>
<dbReference type="GO" id="GO:0005783">
    <property type="term" value="C:endoplasmic reticulum"/>
    <property type="evidence" value="ECO:0007669"/>
    <property type="project" value="TreeGrafter"/>
</dbReference>
<proteinExistence type="predicted"/>
<evidence type="ECO:0000256" key="2">
    <source>
        <dbReference type="ARBA" id="ARBA00022741"/>
    </source>
</evidence>
<dbReference type="PANTHER" id="PTHR43272">
    <property type="entry name" value="LONG-CHAIN-FATTY-ACID--COA LIGASE"/>
    <property type="match status" value="1"/>
</dbReference>
<dbReference type="OrthoDB" id="10253869at2759"/>
<evidence type="ECO:0000259" key="6">
    <source>
        <dbReference type="Pfam" id="PF00501"/>
    </source>
</evidence>
<evidence type="ECO:0000256" key="3">
    <source>
        <dbReference type="ARBA" id="ARBA00022832"/>
    </source>
</evidence>